<evidence type="ECO:0000313" key="4">
    <source>
        <dbReference type="Proteomes" id="UP001497522"/>
    </source>
</evidence>
<accession>A0ABP1B7N8</accession>
<reference evidence="3 4" key="1">
    <citation type="submission" date="2024-03" db="EMBL/GenBank/DDBJ databases">
        <authorList>
            <consortium name="ELIXIR-Norway"/>
            <consortium name="Elixir Norway"/>
        </authorList>
    </citation>
    <scope>NUCLEOTIDE SEQUENCE [LARGE SCALE GENOMIC DNA]</scope>
</reference>
<sequence>MMLFIVYIFWLLFWLENLQAFPPQCIMFRPCILILSDKTPPSEHQSTREKVLQKSSKNM</sequence>
<gene>
    <name evidence="3" type="ORF">CSSPJE1EN2_LOCUS13840</name>
</gene>
<feature type="non-terminal residue" evidence="3">
    <location>
        <position position="59"/>
    </location>
</feature>
<evidence type="ECO:0000256" key="1">
    <source>
        <dbReference type="SAM" id="MobiDB-lite"/>
    </source>
</evidence>
<dbReference type="EMBL" id="OZ023703">
    <property type="protein sequence ID" value="CAK9871172.1"/>
    <property type="molecule type" value="Genomic_DNA"/>
</dbReference>
<organism evidence="3 4">
    <name type="scientific">Sphagnum jensenii</name>
    <dbReference type="NCBI Taxonomy" id="128206"/>
    <lineage>
        <taxon>Eukaryota</taxon>
        <taxon>Viridiplantae</taxon>
        <taxon>Streptophyta</taxon>
        <taxon>Embryophyta</taxon>
        <taxon>Bryophyta</taxon>
        <taxon>Sphagnophytina</taxon>
        <taxon>Sphagnopsida</taxon>
        <taxon>Sphagnales</taxon>
        <taxon>Sphagnaceae</taxon>
        <taxon>Sphagnum</taxon>
    </lineage>
</organism>
<feature type="region of interest" description="Disordered" evidence="1">
    <location>
        <begin position="39"/>
        <end position="59"/>
    </location>
</feature>
<feature type="chain" id="PRO_5045709613" description="ATP synthase F0 subunit 8" evidence="2">
    <location>
        <begin position="21"/>
        <end position="59"/>
    </location>
</feature>
<feature type="non-terminal residue" evidence="3">
    <location>
        <position position="1"/>
    </location>
</feature>
<dbReference type="Proteomes" id="UP001497522">
    <property type="component" value="Chromosome 2"/>
</dbReference>
<evidence type="ECO:0008006" key="5">
    <source>
        <dbReference type="Google" id="ProtNLM"/>
    </source>
</evidence>
<proteinExistence type="predicted"/>
<evidence type="ECO:0000313" key="3">
    <source>
        <dbReference type="EMBL" id="CAK9871172.1"/>
    </source>
</evidence>
<name>A0ABP1B7N8_9BRYO</name>
<protein>
    <recommendedName>
        <fullName evidence="5">ATP synthase F0 subunit 8</fullName>
    </recommendedName>
</protein>
<keyword evidence="4" id="KW-1185">Reference proteome</keyword>
<feature type="signal peptide" evidence="2">
    <location>
        <begin position="1"/>
        <end position="20"/>
    </location>
</feature>
<evidence type="ECO:0000256" key="2">
    <source>
        <dbReference type="SAM" id="SignalP"/>
    </source>
</evidence>
<keyword evidence="2" id="KW-0732">Signal</keyword>